<dbReference type="EMBL" id="CP036263">
    <property type="protein sequence ID" value="QDS99831.1"/>
    <property type="molecule type" value="Genomic_DNA"/>
</dbReference>
<dbReference type="Pfam" id="PF01261">
    <property type="entry name" value="AP_endonuc_2"/>
    <property type="match status" value="1"/>
</dbReference>
<dbReference type="Gene3D" id="3.20.20.150">
    <property type="entry name" value="Divalent-metal-dependent TIM barrel enzymes"/>
    <property type="match status" value="1"/>
</dbReference>
<sequence length="267" mass="29762">MNELTTYRWSLEEDIQRYQQAGYEGIGVWRQKLEDYGEERGVDLLVESGLKVTNLMWAGGFTGNDGRRLTECIDDAVHAIRLAAALNAGCLVIYAGGRNNHTYRNAEKLLRGALDELLREAEDAEVDLALEPMHPACAGDWTFLSDLESTIALIDSYDSPHLKLVFDAYHFGHDRSVMANLEELAPYVGVVHLSDFNEPHSIDTNRCPLGEGRVEIDTLVQGLLEAGYEGDFDVELRGSEIHPSRYQELLTGSRRCFESACASYVGS</sequence>
<dbReference type="KEGG" id="amob:HG15A2_31620"/>
<organism evidence="2 3">
    <name type="scientific">Adhaeretor mobilis</name>
    <dbReference type="NCBI Taxonomy" id="1930276"/>
    <lineage>
        <taxon>Bacteria</taxon>
        <taxon>Pseudomonadati</taxon>
        <taxon>Planctomycetota</taxon>
        <taxon>Planctomycetia</taxon>
        <taxon>Pirellulales</taxon>
        <taxon>Lacipirellulaceae</taxon>
        <taxon>Adhaeretor</taxon>
    </lineage>
</organism>
<evidence type="ECO:0000259" key="1">
    <source>
        <dbReference type="Pfam" id="PF01261"/>
    </source>
</evidence>
<dbReference type="Proteomes" id="UP000319852">
    <property type="component" value="Chromosome"/>
</dbReference>
<dbReference type="InterPro" id="IPR036237">
    <property type="entry name" value="Xyl_isomerase-like_sf"/>
</dbReference>
<protein>
    <submittedName>
        <fullName evidence="2">Fructoselysine 3-epimerase</fullName>
    </submittedName>
</protein>
<evidence type="ECO:0000313" key="2">
    <source>
        <dbReference type="EMBL" id="QDS99831.1"/>
    </source>
</evidence>
<reference evidence="2 3" key="1">
    <citation type="submission" date="2019-02" db="EMBL/GenBank/DDBJ databases">
        <title>Deep-cultivation of Planctomycetes and their phenomic and genomic characterization uncovers novel biology.</title>
        <authorList>
            <person name="Wiegand S."/>
            <person name="Jogler M."/>
            <person name="Boedeker C."/>
            <person name="Pinto D."/>
            <person name="Vollmers J."/>
            <person name="Rivas-Marin E."/>
            <person name="Kohn T."/>
            <person name="Peeters S.H."/>
            <person name="Heuer A."/>
            <person name="Rast P."/>
            <person name="Oberbeckmann S."/>
            <person name="Bunk B."/>
            <person name="Jeske O."/>
            <person name="Meyerdierks A."/>
            <person name="Storesund J.E."/>
            <person name="Kallscheuer N."/>
            <person name="Luecker S."/>
            <person name="Lage O.M."/>
            <person name="Pohl T."/>
            <person name="Merkel B.J."/>
            <person name="Hornburger P."/>
            <person name="Mueller R.-W."/>
            <person name="Bruemmer F."/>
            <person name="Labrenz M."/>
            <person name="Spormann A.M."/>
            <person name="Op den Camp H."/>
            <person name="Overmann J."/>
            <person name="Amann R."/>
            <person name="Jetten M.S.M."/>
            <person name="Mascher T."/>
            <person name="Medema M.H."/>
            <person name="Devos D.P."/>
            <person name="Kaster A.-K."/>
            <person name="Ovreas L."/>
            <person name="Rohde M."/>
            <person name="Galperin M.Y."/>
            <person name="Jogler C."/>
        </authorList>
    </citation>
    <scope>NUCLEOTIDE SEQUENCE [LARGE SCALE GENOMIC DNA]</scope>
    <source>
        <strain evidence="2 3">HG15A2</strain>
    </source>
</reference>
<feature type="domain" description="Xylose isomerase-like TIM barrel" evidence="1">
    <location>
        <begin position="16"/>
        <end position="248"/>
    </location>
</feature>
<keyword evidence="3" id="KW-1185">Reference proteome</keyword>
<evidence type="ECO:0000313" key="3">
    <source>
        <dbReference type="Proteomes" id="UP000319852"/>
    </source>
</evidence>
<dbReference type="InterPro" id="IPR013022">
    <property type="entry name" value="Xyl_isomerase-like_TIM-brl"/>
</dbReference>
<dbReference type="PANTHER" id="PTHR12110:SF52">
    <property type="entry name" value="XYLOSE ISOMERASE"/>
    <property type="match status" value="1"/>
</dbReference>
<proteinExistence type="predicted"/>
<dbReference type="PANTHER" id="PTHR12110">
    <property type="entry name" value="HYDROXYPYRUVATE ISOMERASE"/>
    <property type="match status" value="1"/>
</dbReference>
<dbReference type="AlphaFoldDB" id="A0A517MY83"/>
<accession>A0A517MY83</accession>
<name>A0A517MY83_9BACT</name>
<gene>
    <name evidence="2" type="ORF">HG15A2_31620</name>
</gene>
<dbReference type="SUPFAM" id="SSF51658">
    <property type="entry name" value="Xylose isomerase-like"/>
    <property type="match status" value="1"/>
</dbReference>
<dbReference type="InterPro" id="IPR050312">
    <property type="entry name" value="IolE/XylAMocC-like"/>
</dbReference>